<dbReference type="CDD" id="cd01658">
    <property type="entry name" value="Ribosomal_L30"/>
    <property type="match status" value="1"/>
</dbReference>
<accession>A0A8S0WWJ6</accession>
<dbReference type="InterPro" id="IPR005996">
    <property type="entry name" value="Ribosomal_uL30_bac-type"/>
</dbReference>
<keyword evidence="8" id="KW-1185">Reference proteome</keyword>
<proteinExistence type="inferred from homology"/>
<dbReference type="GO" id="GO:0005739">
    <property type="term" value="C:mitochondrion"/>
    <property type="evidence" value="ECO:0007669"/>
    <property type="project" value="TreeGrafter"/>
</dbReference>
<dbReference type="EMBL" id="CACVBS010000060">
    <property type="protein sequence ID" value="CAA7267526.1"/>
    <property type="molecule type" value="Genomic_DNA"/>
</dbReference>
<dbReference type="GO" id="GO:0006412">
    <property type="term" value="P:translation"/>
    <property type="evidence" value="ECO:0007669"/>
    <property type="project" value="InterPro"/>
</dbReference>
<dbReference type="GO" id="GO:0003735">
    <property type="term" value="F:structural constituent of ribosome"/>
    <property type="evidence" value="ECO:0007669"/>
    <property type="project" value="InterPro"/>
</dbReference>
<gene>
    <name evidence="7" type="ORF">AAE3_LOCUS9744</name>
</gene>
<feature type="region of interest" description="Disordered" evidence="5">
    <location>
        <begin position="21"/>
        <end position="59"/>
    </location>
</feature>
<dbReference type="Gene3D" id="3.30.1390.20">
    <property type="entry name" value="Ribosomal protein L30, ferredoxin-like fold domain"/>
    <property type="match status" value="1"/>
</dbReference>
<evidence type="ECO:0000259" key="6">
    <source>
        <dbReference type="Pfam" id="PF00327"/>
    </source>
</evidence>
<evidence type="ECO:0000256" key="2">
    <source>
        <dbReference type="ARBA" id="ARBA00022980"/>
    </source>
</evidence>
<sequence length="148" mass="16379">MASVSYRTYLQACRSVSRRSLARTLTTAPSTPSTSQTSASSSSVSTPAPTLESPPPNTHFKITLRRSAISLGDKIKGTLKALGIHRRFQTVYFPFSPEVAGKILRVKELVEVENVPTHRVMNKQQQRQARKATRGYTVVGSRDGFMRI</sequence>
<dbReference type="AlphaFoldDB" id="A0A8S0WWJ6"/>
<dbReference type="InterPro" id="IPR016082">
    <property type="entry name" value="Ribosomal_uL30_ferredoxin-like"/>
</dbReference>
<protein>
    <recommendedName>
        <fullName evidence="4">Large ribosomal subunit protein uL30m</fullName>
    </recommendedName>
</protein>
<dbReference type="InterPro" id="IPR036919">
    <property type="entry name" value="Ribo_uL30_ferredoxin-like_sf"/>
</dbReference>
<keyword evidence="3" id="KW-0687">Ribonucleoprotein</keyword>
<evidence type="ECO:0000256" key="3">
    <source>
        <dbReference type="ARBA" id="ARBA00023274"/>
    </source>
</evidence>
<dbReference type="Pfam" id="PF00327">
    <property type="entry name" value="Ribosomal_L30"/>
    <property type="match status" value="1"/>
</dbReference>
<keyword evidence="2" id="KW-0689">Ribosomal protein</keyword>
<dbReference type="OrthoDB" id="509901at2759"/>
<comment type="similarity">
    <text evidence="1">Belongs to the universal ribosomal protein uL30 family.</text>
</comment>
<feature type="domain" description="Large ribosomal subunit protein uL30-like ferredoxin-like fold" evidence="6">
    <location>
        <begin position="60"/>
        <end position="110"/>
    </location>
</feature>
<evidence type="ECO:0000256" key="4">
    <source>
        <dbReference type="ARBA" id="ARBA00035281"/>
    </source>
</evidence>
<evidence type="ECO:0000313" key="7">
    <source>
        <dbReference type="EMBL" id="CAA7267526.1"/>
    </source>
</evidence>
<reference evidence="7 8" key="1">
    <citation type="submission" date="2020-01" db="EMBL/GenBank/DDBJ databases">
        <authorList>
            <person name="Gupta K D."/>
        </authorList>
    </citation>
    <scope>NUCLEOTIDE SEQUENCE [LARGE SCALE GENOMIC DNA]</scope>
</reference>
<dbReference type="Proteomes" id="UP000467700">
    <property type="component" value="Unassembled WGS sequence"/>
</dbReference>
<evidence type="ECO:0000313" key="8">
    <source>
        <dbReference type="Proteomes" id="UP000467700"/>
    </source>
</evidence>
<dbReference type="PANTHER" id="PTHR15892:SF2">
    <property type="entry name" value="LARGE RIBOSOMAL SUBUNIT PROTEIN UL30M"/>
    <property type="match status" value="1"/>
</dbReference>
<dbReference type="SUPFAM" id="SSF55129">
    <property type="entry name" value="Ribosomal protein L30p/L7e"/>
    <property type="match status" value="1"/>
</dbReference>
<evidence type="ECO:0000256" key="1">
    <source>
        <dbReference type="ARBA" id="ARBA00007594"/>
    </source>
</evidence>
<evidence type="ECO:0000256" key="5">
    <source>
        <dbReference type="SAM" id="MobiDB-lite"/>
    </source>
</evidence>
<dbReference type="GO" id="GO:0015934">
    <property type="term" value="C:large ribosomal subunit"/>
    <property type="evidence" value="ECO:0007669"/>
    <property type="project" value="InterPro"/>
</dbReference>
<organism evidence="7 8">
    <name type="scientific">Cyclocybe aegerita</name>
    <name type="common">Black poplar mushroom</name>
    <name type="synonym">Agrocybe aegerita</name>
    <dbReference type="NCBI Taxonomy" id="1973307"/>
    <lineage>
        <taxon>Eukaryota</taxon>
        <taxon>Fungi</taxon>
        <taxon>Dikarya</taxon>
        <taxon>Basidiomycota</taxon>
        <taxon>Agaricomycotina</taxon>
        <taxon>Agaricomycetes</taxon>
        <taxon>Agaricomycetidae</taxon>
        <taxon>Agaricales</taxon>
        <taxon>Agaricineae</taxon>
        <taxon>Bolbitiaceae</taxon>
        <taxon>Cyclocybe</taxon>
    </lineage>
</organism>
<dbReference type="PANTHER" id="PTHR15892">
    <property type="entry name" value="MITOCHONDRIAL RIBOSOMAL PROTEIN L30"/>
    <property type="match status" value="1"/>
</dbReference>
<comment type="caution">
    <text evidence="7">The sequence shown here is derived from an EMBL/GenBank/DDBJ whole genome shotgun (WGS) entry which is preliminary data.</text>
</comment>
<feature type="compositionally biased region" description="Low complexity" evidence="5">
    <location>
        <begin position="22"/>
        <end position="51"/>
    </location>
</feature>
<name>A0A8S0WWJ6_CYCAE</name>